<dbReference type="EMBL" id="LGKN01000005">
    <property type="protein sequence ID" value="KPL88071.1"/>
    <property type="molecule type" value="Genomic_DNA"/>
</dbReference>
<evidence type="ECO:0000313" key="4">
    <source>
        <dbReference type="Proteomes" id="UP000050502"/>
    </source>
</evidence>
<dbReference type="GO" id="GO:0008713">
    <property type="term" value="F:ADP-heptose-lipopolysaccharide heptosyltransferase activity"/>
    <property type="evidence" value="ECO:0007669"/>
    <property type="project" value="TreeGrafter"/>
</dbReference>
<name>A0A0P6Y7Y0_9CHLR</name>
<dbReference type="Proteomes" id="UP000050502">
    <property type="component" value="Unassembled WGS sequence"/>
</dbReference>
<proteinExistence type="predicted"/>
<comment type="caution">
    <text evidence="3">The sequence shown here is derived from an EMBL/GenBank/DDBJ whole genome shotgun (WGS) entry which is preliminary data.</text>
</comment>
<accession>A0A0P6Y7Y0</accession>
<protein>
    <submittedName>
        <fullName evidence="3">Uncharacterized protein</fullName>
    </submittedName>
</protein>
<dbReference type="CDD" id="cd03789">
    <property type="entry name" value="GT9_LPS_heptosyltransferase"/>
    <property type="match status" value="1"/>
</dbReference>
<dbReference type="SUPFAM" id="SSF53756">
    <property type="entry name" value="UDP-Glycosyltransferase/glycogen phosphorylase"/>
    <property type="match status" value="1"/>
</dbReference>
<dbReference type="InterPro" id="IPR002201">
    <property type="entry name" value="Glyco_trans_9"/>
</dbReference>
<dbReference type="PATRIC" id="fig|872965.6.peg.2173"/>
<evidence type="ECO:0000256" key="1">
    <source>
        <dbReference type="ARBA" id="ARBA00022676"/>
    </source>
</evidence>
<evidence type="ECO:0000313" key="3">
    <source>
        <dbReference type="EMBL" id="KPL88071.1"/>
    </source>
</evidence>
<dbReference type="PANTHER" id="PTHR30160">
    <property type="entry name" value="TETRAACYLDISACCHARIDE 4'-KINASE-RELATED"/>
    <property type="match status" value="1"/>
</dbReference>
<dbReference type="GO" id="GO:0005829">
    <property type="term" value="C:cytosol"/>
    <property type="evidence" value="ECO:0007669"/>
    <property type="project" value="TreeGrafter"/>
</dbReference>
<dbReference type="RefSeq" id="WP_235472295.1">
    <property type="nucleotide sequence ID" value="NZ_BBZA01000020.1"/>
</dbReference>
<sequence length="353" mass="38830">MRRLLVVKPADLGDLLFVTPALRALRETFPHARIDLFAPPRSAFLLRDCPYVDEIVAFDKYAFDDPRALLSPRGWWALARLAWDLRRRRYDALVIPRHLTTALGALKFAALALASGAPIRAGLDNGRGWFLTHRVPDEGFGARHEVEYDLAVVATLGARTRDHRLWLPCDERAEAWAEALVQHWARPLVVMHPGSGAYSTARRWPAEHFAALADAWYARHGGTVALVDATADITSVVCTHAQAPLVDLGGRTTLLQTIALLRRADLFVGNDSGPLHLAAAAGVPVVGVYGPSNWRAWGPWGAHTAVVHRDLPCQPCFYRGHSLGLPDGCPDRPCLTGLAPERVLAVMEQMAKR</sequence>
<organism evidence="3 4">
    <name type="scientific">Ardenticatena maritima</name>
    <dbReference type="NCBI Taxonomy" id="872965"/>
    <lineage>
        <taxon>Bacteria</taxon>
        <taxon>Bacillati</taxon>
        <taxon>Chloroflexota</taxon>
        <taxon>Ardenticatenia</taxon>
        <taxon>Ardenticatenales</taxon>
        <taxon>Ardenticatenaceae</taxon>
        <taxon>Ardenticatena</taxon>
    </lineage>
</organism>
<dbReference type="GO" id="GO:0009244">
    <property type="term" value="P:lipopolysaccharide core region biosynthetic process"/>
    <property type="evidence" value="ECO:0007669"/>
    <property type="project" value="TreeGrafter"/>
</dbReference>
<keyword evidence="1" id="KW-0328">Glycosyltransferase</keyword>
<dbReference type="Gene3D" id="3.40.50.2000">
    <property type="entry name" value="Glycogen Phosphorylase B"/>
    <property type="match status" value="2"/>
</dbReference>
<dbReference type="Pfam" id="PF01075">
    <property type="entry name" value="Glyco_transf_9"/>
    <property type="match status" value="1"/>
</dbReference>
<dbReference type="AlphaFoldDB" id="A0A0P6Y7Y0"/>
<evidence type="ECO:0000256" key="2">
    <source>
        <dbReference type="ARBA" id="ARBA00022679"/>
    </source>
</evidence>
<reference evidence="3 4" key="1">
    <citation type="submission" date="2015-07" db="EMBL/GenBank/DDBJ databases">
        <title>Whole genome sequence of Ardenticatena maritima DSM 23922.</title>
        <authorList>
            <person name="Hemp J."/>
            <person name="Ward L.M."/>
            <person name="Pace L.A."/>
            <person name="Fischer W.W."/>
        </authorList>
    </citation>
    <scope>NUCLEOTIDE SEQUENCE [LARGE SCALE GENOMIC DNA]</scope>
    <source>
        <strain evidence="3 4">110S</strain>
    </source>
</reference>
<keyword evidence="2" id="KW-0808">Transferase</keyword>
<gene>
    <name evidence="3" type="ORF">SE16_10595</name>
</gene>
<dbReference type="InterPro" id="IPR051199">
    <property type="entry name" value="LPS_LOS_Heptosyltrfase"/>
</dbReference>